<dbReference type="GO" id="GO:0015934">
    <property type="term" value="C:large ribosomal subunit"/>
    <property type="evidence" value="ECO:0007669"/>
    <property type="project" value="InterPro"/>
</dbReference>
<dbReference type="EMBL" id="WJJP01000355">
    <property type="protein sequence ID" value="MBD3325095.1"/>
    <property type="molecule type" value="Genomic_DNA"/>
</dbReference>
<protein>
    <recommendedName>
        <fullName evidence="5">50S ribosomal protein L30</fullName>
    </recommendedName>
</protein>
<dbReference type="PIRSF" id="PIRSF002211">
    <property type="entry name" value="Ribosomal_L30_bac-type"/>
    <property type="match status" value="1"/>
</dbReference>
<accession>A0A9D5Q5X5</accession>
<dbReference type="InterPro" id="IPR016082">
    <property type="entry name" value="Ribosomal_uL30_ferredoxin-like"/>
</dbReference>
<evidence type="ECO:0000256" key="5">
    <source>
        <dbReference type="ARBA" id="ARBA00035492"/>
    </source>
</evidence>
<sequence>MSATLQIKLVKSQIGVSKKLRKVLTGLGLRKTNETVLRKDTPEIRGMIFKVRHLVQISDAEGESNDNL</sequence>
<comment type="subunit">
    <text evidence="2">Part of the 50S ribosomal subunit.</text>
</comment>
<evidence type="ECO:0000313" key="7">
    <source>
        <dbReference type="EMBL" id="MBD3325095.1"/>
    </source>
</evidence>
<dbReference type="Pfam" id="PF00327">
    <property type="entry name" value="Ribosomal_L30"/>
    <property type="match status" value="1"/>
</dbReference>
<dbReference type="NCBIfam" id="TIGR01308">
    <property type="entry name" value="rpmD_bact"/>
    <property type="match status" value="1"/>
</dbReference>
<comment type="caution">
    <text evidence="7">The sequence shown here is derived from an EMBL/GenBank/DDBJ whole genome shotgun (WGS) entry which is preliminary data.</text>
</comment>
<dbReference type="AlphaFoldDB" id="A0A9D5Q5X5"/>
<dbReference type="GO" id="GO:0006412">
    <property type="term" value="P:translation"/>
    <property type="evidence" value="ECO:0007669"/>
    <property type="project" value="InterPro"/>
</dbReference>
<proteinExistence type="inferred from homology"/>
<dbReference type="CDD" id="cd01658">
    <property type="entry name" value="Ribosomal_L30"/>
    <property type="match status" value="1"/>
</dbReference>
<dbReference type="SUPFAM" id="SSF55129">
    <property type="entry name" value="Ribosomal protein L30p/L7e"/>
    <property type="match status" value="1"/>
</dbReference>
<dbReference type="Proteomes" id="UP000649604">
    <property type="component" value="Unassembled WGS sequence"/>
</dbReference>
<dbReference type="InterPro" id="IPR036919">
    <property type="entry name" value="Ribo_uL30_ferredoxin-like_sf"/>
</dbReference>
<evidence type="ECO:0000256" key="4">
    <source>
        <dbReference type="ARBA" id="ARBA00023274"/>
    </source>
</evidence>
<evidence type="ECO:0000256" key="1">
    <source>
        <dbReference type="ARBA" id="ARBA00007594"/>
    </source>
</evidence>
<dbReference type="PANTHER" id="PTHR15892:SF2">
    <property type="entry name" value="LARGE RIBOSOMAL SUBUNIT PROTEIN UL30M"/>
    <property type="match status" value="1"/>
</dbReference>
<name>A0A9D5Q5X5_9BACT</name>
<evidence type="ECO:0000256" key="3">
    <source>
        <dbReference type="ARBA" id="ARBA00022980"/>
    </source>
</evidence>
<gene>
    <name evidence="7" type="primary">rpmD</name>
    <name evidence="7" type="ORF">GF339_10960</name>
</gene>
<feature type="domain" description="Large ribosomal subunit protein uL30-like ferredoxin-like fold" evidence="6">
    <location>
        <begin position="5"/>
        <end position="55"/>
    </location>
</feature>
<dbReference type="GO" id="GO:0003735">
    <property type="term" value="F:structural constituent of ribosome"/>
    <property type="evidence" value="ECO:0007669"/>
    <property type="project" value="InterPro"/>
</dbReference>
<keyword evidence="3 7" id="KW-0689">Ribosomal protein</keyword>
<dbReference type="InterPro" id="IPR005996">
    <property type="entry name" value="Ribosomal_uL30_bac-type"/>
</dbReference>
<evidence type="ECO:0000313" key="8">
    <source>
        <dbReference type="Proteomes" id="UP000649604"/>
    </source>
</evidence>
<comment type="similarity">
    <text evidence="1">Belongs to the universal ribosomal protein uL30 family.</text>
</comment>
<evidence type="ECO:0000256" key="2">
    <source>
        <dbReference type="ARBA" id="ARBA00011838"/>
    </source>
</evidence>
<reference evidence="7" key="1">
    <citation type="submission" date="2019-11" db="EMBL/GenBank/DDBJ databases">
        <title>Microbial mats filling the niche in hypersaline microbial mats.</title>
        <authorList>
            <person name="Wong H.L."/>
            <person name="Macleod F.I."/>
            <person name="White R.A. III"/>
            <person name="Burns B.P."/>
        </authorList>
    </citation>
    <scope>NUCLEOTIDE SEQUENCE</scope>
    <source>
        <strain evidence="7">Rbin_158</strain>
    </source>
</reference>
<organism evidence="7 8">
    <name type="scientific">candidate division KSB3 bacterium</name>
    <dbReference type="NCBI Taxonomy" id="2044937"/>
    <lineage>
        <taxon>Bacteria</taxon>
        <taxon>candidate division KSB3</taxon>
    </lineage>
</organism>
<dbReference type="PANTHER" id="PTHR15892">
    <property type="entry name" value="MITOCHONDRIAL RIBOSOMAL PROTEIN L30"/>
    <property type="match status" value="1"/>
</dbReference>
<evidence type="ECO:0000259" key="6">
    <source>
        <dbReference type="Pfam" id="PF00327"/>
    </source>
</evidence>
<dbReference type="HAMAP" id="MF_01371_B">
    <property type="entry name" value="Ribosomal_uL30_B"/>
    <property type="match status" value="1"/>
</dbReference>
<dbReference type="Gene3D" id="3.30.1390.20">
    <property type="entry name" value="Ribosomal protein L30, ferredoxin-like fold domain"/>
    <property type="match status" value="1"/>
</dbReference>
<keyword evidence="4" id="KW-0687">Ribonucleoprotein</keyword>